<keyword evidence="16" id="KW-1185">Reference proteome</keyword>
<organism evidence="15 16">
    <name type="scientific">Microcella frigidaquae</name>
    <dbReference type="NCBI Taxonomy" id="424758"/>
    <lineage>
        <taxon>Bacteria</taxon>
        <taxon>Bacillati</taxon>
        <taxon>Actinomycetota</taxon>
        <taxon>Actinomycetes</taxon>
        <taxon>Micrococcales</taxon>
        <taxon>Microbacteriaceae</taxon>
        <taxon>Microcella</taxon>
    </lineage>
</organism>
<evidence type="ECO:0000256" key="2">
    <source>
        <dbReference type="ARBA" id="ARBA00001966"/>
    </source>
</evidence>
<dbReference type="FunFam" id="1.10.340.30:FF:000003">
    <property type="entry name" value="A/G-specific adenine glycosylase"/>
    <property type="match status" value="1"/>
</dbReference>
<evidence type="ECO:0000256" key="11">
    <source>
        <dbReference type="ARBA" id="ARBA00023014"/>
    </source>
</evidence>
<evidence type="ECO:0000256" key="5">
    <source>
        <dbReference type="ARBA" id="ARBA00022023"/>
    </source>
</evidence>
<dbReference type="InterPro" id="IPR003651">
    <property type="entry name" value="Endonuclease3_FeS-loop_motif"/>
</dbReference>
<keyword evidence="7" id="KW-0479">Metal-binding</keyword>
<dbReference type="Gene3D" id="1.10.340.30">
    <property type="entry name" value="Hypothetical protein, domain 2"/>
    <property type="match status" value="1"/>
</dbReference>
<proteinExistence type="inferred from homology"/>
<dbReference type="InterPro" id="IPR004035">
    <property type="entry name" value="Endouclease-III_FeS-bd_BS"/>
</dbReference>
<evidence type="ECO:0000256" key="13">
    <source>
        <dbReference type="ARBA" id="ARBA00023295"/>
    </source>
</evidence>
<dbReference type="PANTHER" id="PTHR42944:SF1">
    <property type="entry name" value="ADENINE DNA GLYCOSYLASE"/>
    <property type="match status" value="1"/>
</dbReference>
<dbReference type="GO" id="GO:0046872">
    <property type="term" value="F:metal ion binding"/>
    <property type="evidence" value="ECO:0007669"/>
    <property type="project" value="UniProtKB-KW"/>
</dbReference>
<dbReference type="PANTHER" id="PTHR42944">
    <property type="entry name" value="ADENINE DNA GLYCOSYLASE"/>
    <property type="match status" value="1"/>
</dbReference>
<dbReference type="GO" id="GO:0035485">
    <property type="term" value="F:adenine/guanine mispair binding"/>
    <property type="evidence" value="ECO:0007669"/>
    <property type="project" value="TreeGrafter"/>
</dbReference>
<dbReference type="RefSeq" id="WP_165879015.1">
    <property type="nucleotide sequence ID" value="NZ_BAAANZ010000008.1"/>
</dbReference>
<dbReference type="GO" id="GO:0051539">
    <property type="term" value="F:4 iron, 4 sulfur cluster binding"/>
    <property type="evidence" value="ECO:0007669"/>
    <property type="project" value="UniProtKB-KW"/>
</dbReference>
<evidence type="ECO:0000256" key="9">
    <source>
        <dbReference type="ARBA" id="ARBA00022801"/>
    </source>
</evidence>
<dbReference type="SMART" id="SM00478">
    <property type="entry name" value="ENDO3c"/>
    <property type="match status" value="1"/>
</dbReference>
<evidence type="ECO:0000256" key="8">
    <source>
        <dbReference type="ARBA" id="ARBA00022763"/>
    </source>
</evidence>
<dbReference type="InterPro" id="IPR004036">
    <property type="entry name" value="Endonuclease-III-like_CS2"/>
</dbReference>
<evidence type="ECO:0000256" key="1">
    <source>
        <dbReference type="ARBA" id="ARBA00000843"/>
    </source>
</evidence>
<comment type="catalytic activity">
    <reaction evidence="1">
        <text>Hydrolyzes free adenine bases from 7,8-dihydro-8-oxoguanine:adenine mismatched double-stranded DNA, leaving an apurinic site.</text>
        <dbReference type="EC" id="3.2.2.31"/>
    </reaction>
</comment>
<dbReference type="Pfam" id="PF10576">
    <property type="entry name" value="EndIII_4Fe-2S"/>
    <property type="match status" value="1"/>
</dbReference>
<accession>A0A840XSG7</accession>
<dbReference type="PROSITE" id="PS01155">
    <property type="entry name" value="ENDONUCLEASE_III_2"/>
    <property type="match status" value="1"/>
</dbReference>
<evidence type="ECO:0000256" key="10">
    <source>
        <dbReference type="ARBA" id="ARBA00023004"/>
    </source>
</evidence>
<dbReference type="GO" id="GO:0006298">
    <property type="term" value="P:mismatch repair"/>
    <property type="evidence" value="ECO:0007669"/>
    <property type="project" value="TreeGrafter"/>
</dbReference>
<keyword evidence="11" id="KW-0411">Iron-sulfur</keyword>
<keyword evidence="10" id="KW-0408">Iron</keyword>
<dbReference type="GO" id="GO:0034039">
    <property type="term" value="F:8-oxo-7,8-dihydroguanine DNA N-glycosylase activity"/>
    <property type="evidence" value="ECO:0007669"/>
    <property type="project" value="TreeGrafter"/>
</dbReference>
<dbReference type="InterPro" id="IPR011257">
    <property type="entry name" value="DNA_glycosylase"/>
</dbReference>
<dbReference type="GO" id="GO:0006284">
    <property type="term" value="P:base-excision repair"/>
    <property type="evidence" value="ECO:0007669"/>
    <property type="project" value="InterPro"/>
</dbReference>
<keyword evidence="12" id="KW-0234">DNA repair</keyword>
<dbReference type="Pfam" id="PF00730">
    <property type="entry name" value="HhH-GPD"/>
    <property type="match status" value="1"/>
</dbReference>
<dbReference type="GO" id="GO:0000701">
    <property type="term" value="F:purine-specific mismatch base pair DNA N-glycosylase activity"/>
    <property type="evidence" value="ECO:0007669"/>
    <property type="project" value="UniProtKB-EC"/>
</dbReference>
<gene>
    <name evidence="15" type="ORF">BJ959_002375</name>
</gene>
<dbReference type="AlphaFoldDB" id="A0A840XSG7"/>
<comment type="caution">
    <text evidence="15">The sequence shown here is derived from an EMBL/GenBank/DDBJ whole genome shotgun (WGS) entry which is preliminary data.</text>
</comment>
<keyword evidence="8" id="KW-0227">DNA damage</keyword>
<dbReference type="InterPro" id="IPR003265">
    <property type="entry name" value="HhH-GPD_domain"/>
</dbReference>
<name>A0A840XSG7_9MICO</name>
<dbReference type="Proteomes" id="UP000552883">
    <property type="component" value="Unassembled WGS sequence"/>
</dbReference>
<keyword evidence="9 15" id="KW-0378">Hydrolase</keyword>
<evidence type="ECO:0000259" key="14">
    <source>
        <dbReference type="SMART" id="SM00478"/>
    </source>
</evidence>
<dbReference type="EC" id="3.2.2.31" evidence="4"/>
<evidence type="ECO:0000256" key="6">
    <source>
        <dbReference type="ARBA" id="ARBA00022485"/>
    </source>
</evidence>
<comment type="cofactor">
    <cofactor evidence="2">
        <name>[4Fe-4S] cluster</name>
        <dbReference type="ChEBI" id="CHEBI:49883"/>
    </cofactor>
</comment>
<evidence type="ECO:0000313" key="16">
    <source>
        <dbReference type="Proteomes" id="UP000552883"/>
    </source>
</evidence>
<reference evidence="15 16" key="1">
    <citation type="submission" date="2020-08" db="EMBL/GenBank/DDBJ databases">
        <title>Sequencing the genomes of 1000 actinobacteria strains.</title>
        <authorList>
            <person name="Klenk H.-P."/>
        </authorList>
    </citation>
    <scope>NUCLEOTIDE SEQUENCE [LARGE SCALE GENOMIC DNA]</scope>
    <source>
        <strain evidence="15 16">DSM 23889</strain>
    </source>
</reference>
<dbReference type="GO" id="GO:0032357">
    <property type="term" value="F:oxidized purine DNA binding"/>
    <property type="evidence" value="ECO:0007669"/>
    <property type="project" value="TreeGrafter"/>
</dbReference>
<evidence type="ECO:0000256" key="7">
    <source>
        <dbReference type="ARBA" id="ARBA00022723"/>
    </source>
</evidence>
<dbReference type="SUPFAM" id="SSF48150">
    <property type="entry name" value="DNA-glycosylase"/>
    <property type="match status" value="1"/>
</dbReference>
<protein>
    <recommendedName>
        <fullName evidence="5">Adenine DNA glycosylase</fullName>
        <ecNumber evidence="4">3.2.2.31</ecNumber>
    </recommendedName>
</protein>
<evidence type="ECO:0000313" key="15">
    <source>
        <dbReference type="EMBL" id="MBB5618879.1"/>
    </source>
</evidence>
<dbReference type="Pfam" id="PF00633">
    <property type="entry name" value="HHH"/>
    <property type="match status" value="1"/>
</dbReference>
<dbReference type="CDD" id="cd00056">
    <property type="entry name" value="ENDO3c"/>
    <property type="match status" value="1"/>
</dbReference>
<dbReference type="EMBL" id="JACHBS010000001">
    <property type="protein sequence ID" value="MBB5618879.1"/>
    <property type="molecule type" value="Genomic_DNA"/>
</dbReference>
<dbReference type="InterPro" id="IPR000445">
    <property type="entry name" value="HhH_motif"/>
</dbReference>
<comment type="similarity">
    <text evidence="3">Belongs to the Nth/MutY family.</text>
</comment>
<keyword evidence="13 15" id="KW-0326">Glycosidase</keyword>
<dbReference type="InterPro" id="IPR044298">
    <property type="entry name" value="MIG/MutY"/>
</dbReference>
<evidence type="ECO:0000256" key="12">
    <source>
        <dbReference type="ARBA" id="ARBA00023204"/>
    </source>
</evidence>
<dbReference type="InterPro" id="IPR023170">
    <property type="entry name" value="HhH_base_excis_C"/>
</dbReference>
<dbReference type="SMART" id="SM00525">
    <property type="entry name" value="FES"/>
    <property type="match status" value="1"/>
</dbReference>
<keyword evidence="6" id="KW-0004">4Fe-4S</keyword>
<dbReference type="PROSITE" id="PS00764">
    <property type="entry name" value="ENDONUCLEASE_III_1"/>
    <property type="match status" value="1"/>
</dbReference>
<evidence type="ECO:0000256" key="3">
    <source>
        <dbReference type="ARBA" id="ARBA00008343"/>
    </source>
</evidence>
<sequence>MQGAGEEERRASIPPRVVAWFAQNARDLPWRRPGFSAWGVLVSEIMLQQTPVARVIPRLEQWLDRWPTPDALAADSPAEAVRAWQSLGYPRRALALHAAAMAISERHAGVVPDDMDALLALPGIGDYTARAVAAFAYGRPVPVVDVNTRRVLARAVHGQGEAGPARTRADLAAMQELLPSDPTEAQAFNAGAMELGQTVCVARSPRCEACPIAELCAWRAAGYPAYTGPAAPRQARYEGSDRQVRGLIMRALRHSDGPVPAEAIELLWPDAVQRERALAGLLRDGLAVGAPETGYRLPD</sequence>
<evidence type="ECO:0000256" key="4">
    <source>
        <dbReference type="ARBA" id="ARBA00012045"/>
    </source>
</evidence>
<feature type="domain" description="HhH-GPD" evidence="14">
    <location>
        <begin position="46"/>
        <end position="198"/>
    </location>
</feature>
<dbReference type="Gene3D" id="1.10.1670.10">
    <property type="entry name" value="Helix-hairpin-Helix base-excision DNA repair enzymes (C-terminal)"/>
    <property type="match status" value="1"/>
</dbReference>